<name>A0A5J4WV77_9EUKA</name>
<feature type="compositionally biased region" description="Polar residues" evidence="1">
    <location>
        <begin position="82"/>
        <end position="101"/>
    </location>
</feature>
<evidence type="ECO:0000313" key="2">
    <source>
        <dbReference type="EMBL" id="KAA6398888.1"/>
    </source>
</evidence>
<reference evidence="2 3" key="1">
    <citation type="submission" date="2019-03" db="EMBL/GenBank/DDBJ databases">
        <title>Single cell metagenomics reveals metabolic interactions within the superorganism composed of flagellate Streblomastix strix and complex community of Bacteroidetes bacteria on its surface.</title>
        <authorList>
            <person name="Treitli S.C."/>
            <person name="Kolisko M."/>
            <person name="Husnik F."/>
            <person name="Keeling P."/>
            <person name="Hampl V."/>
        </authorList>
    </citation>
    <scope>NUCLEOTIDE SEQUENCE [LARGE SCALE GENOMIC DNA]</scope>
    <source>
        <strain evidence="2">ST1C</strain>
    </source>
</reference>
<gene>
    <name evidence="2" type="ORF">EZS28_005588</name>
</gene>
<organism evidence="2 3">
    <name type="scientific">Streblomastix strix</name>
    <dbReference type="NCBI Taxonomy" id="222440"/>
    <lineage>
        <taxon>Eukaryota</taxon>
        <taxon>Metamonada</taxon>
        <taxon>Preaxostyla</taxon>
        <taxon>Oxymonadida</taxon>
        <taxon>Streblomastigidae</taxon>
        <taxon>Streblomastix</taxon>
    </lineage>
</organism>
<comment type="caution">
    <text evidence="2">The sequence shown here is derived from an EMBL/GenBank/DDBJ whole genome shotgun (WGS) entry which is preliminary data.</text>
</comment>
<feature type="region of interest" description="Disordered" evidence="1">
    <location>
        <begin position="82"/>
        <end position="106"/>
    </location>
</feature>
<accession>A0A5J4WV77</accession>
<dbReference type="AlphaFoldDB" id="A0A5J4WV77"/>
<dbReference type="EMBL" id="SNRW01000860">
    <property type="protein sequence ID" value="KAA6398888.1"/>
    <property type="molecule type" value="Genomic_DNA"/>
</dbReference>
<sequence length="447" mass="48250">MYEQNWYNGGDIVPDQVTPASDATPLADGTATAGISTEYSRGDHVHPLNVTTTIPISDSASGSVGTTNYYARNDHSHPLNITNSIPPQDSASGSVGTTNYYARNDHSHPINDEINASNIPIVNGVGANGTSAFYARHDHVHPYQLTNDESVTVTKFIKTGGTNNDLQLAEGTTKQITDFNSSIASVIQQINPHDGIHWQCLAVLTIPDYKSLKQNLRIQLGFSKQFIATQFGSIKIDFMIWTINLSQFADAAVRDNFVLQDNINQYNITTYTLPSGSQFAGTTIQNKFTNNGGTINGSIQINPTATSYDDVASQAGDNTGGLQICTDVKKLTFNGNGFVDLPIDQTIKGMKSFEKLIQVIPTSDGAYNEAIRISRPTKNQWSNIQFGCDPYSNSGSFDNKWSIGTSGNDAANRLGFVIVKAGQVGSSNRGLQITADGNTLSFNGRVL</sequence>
<protein>
    <submittedName>
        <fullName evidence="2">Uncharacterized protein</fullName>
    </submittedName>
</protein>
<evidence type="ECO:0000313" key="3">
    <source>
        <dbReference type="Proteomes" id="UP000324800"/>
    </source>
</evidence>
<feature type="region of interest" description="Disordered" evidence="1">
    <location>
        <begin position="1"/>
        <end position="26"/>
    </location>
</feature>
<proteinExistence type="predicted"/>
<dbReference type="Proteomes" id="UP000324800">
    <property type="component" value="Unassembled WGS sequence"/>
</dbReference>
<evidence type="ECO:0000256" key="1">
    <source>
        <dbReference type="SAM" id="MobiDB-lite"/>
    </source>
</evidence>